<dbReference type="PANTHER" id="PTHR21174">
    <property type="match status" value="1"/>
</dbReference>
<sequence length="272" mass="31239">MPCTNGIDPRLTLACWRRCLGFLLHGVQMEPHGTQLWEKYIATRYSEPQRHYHTLNHLEEMMGHLAHFQLSSEAAHRLPETGARRLIVELAMLFHDSVYDPQRKDNEECSCDWFRAFWAESRDLAAALMVTDNARTECQTLLWDDPALAEAVEEGVVALILQTKDHLSEQQCDSRPWAALGKGISADLALFLDLDLAVLGSEPPRYREYAAEVRLEYAWLCDAEFARGRSAFLQGLLKYPCWYRTQFFHDKLEKVARANVTDELVTLRGHCS</sequence>
<accession>G0UD59</accession>
<dbReference type="VEuPathDB" id="TriTrypDB:TvY486_1112540"/>
<dbReference type="InterPro" id="IPR009218">
    <property type="entry name" value="HD_phosphohydro"/>
</dbReference>
<name>G0UD59_TRYVY</name>
<dbReference type="SUPFAM" id="SSF109604">
    <property type="entry name" value="HD-domain/PDEase-like"/>
    <property type="match status" value="1"/>
</dbReference>
<protein>
    <recommendedName>
        <fullName evidence="2">HD domain-containing protein</fullName>
    </recommendedName>
</protein>
<reference evidence="1" key="1">
    <citation type="journal article" date="2012" name="Proc. Natl. Acad. Sci. U.S.A.">
        <title>Antigenic diversity is generated by distinct evolutionary mechanisms in African trypanosome species.</title>
        <authorList>
            <person name="Jackson A.P."/>
            <person name="Berry A."/>
            <person name="Aslett M."/>
            <person name="Allison H.C."/>
            <person name="Burton P."/>
            <person name="Vavrova-Anderson J."/>
            <person name="Brown R."/>
            <person name="Browne H."/>
            <person name="Corton N."/>
            <person name="Hauser H."/>
            <person name="Gamble J."/>
            <person name="Gilderthorp R."/>
            <person name="Marcello L."/>
            <person name="McQuillan J."/>
            <person name="Otto T.D."/>
            <person name="Quail M.A."/>
            <person name="Sanders M.J."/>
            <person name="van Tonder A."/>
            <person name="Ginger M.L."/>
            <person name="Field M.C."/>
            <person name="Barry J.D."/>
            <person name="Hertz-Fowler C."/>
            <person name="Berriman M."/>
        </authorList>
    </citation>
    <scope>NUCLEOTIDE SEQUENCE</scope>
    <source>
        <strain evidence="1">Y486</strain>
    </source>
</reference>
<organism evidence="1">
    <name type="scientific">Trypanosoma vivax (strain Y486)</name>
    <dbReference type="NCBI Taxonomy" id="1055687"/>
    <lineage>
        <taxon>Eukaryota</taxon>
        <taxon>Discoba</taxon>
        <taxon>Euglenozoa</taxon>
        <taxon>Kinetoplastea</taxon>
        <taxon>Metakinetoplastina</taxon>
        <taxon>Trypanosomatida</taxon>
        <taxon>Trypanosomatidae</taxon>
        <taxon>Trypanosoma</taxon>
        <taxon>Duttonella</taxon>
    </lineage>
</organism>
<dbReference type="AlphaFoldDB" id="G0UD59"/>
<dbReference type="PIRSF" id="PIRSF035170">
    <property type="entry name" value="HD_phosphohydro"/>
    <property type="match status" value="1"/>
</dbReference>
<proteinExistence type="predicted"/>
<gene>
    <name evidence="1" type="ORF">TVY486_1112540</name>
</gene>
<dbReference type="PANTHER" id="PTHR21174:SF0">
    <property type="entry name" value="HD PHOSPHOHYDROLASE FAMILY PROTEIN-RELATED"/>
    <property type="match status" value="1"/>
</dbReference>
<evidence type="ECO:0008006" key="2">
    <source>
        <dbReference type="Google" id="ProtNLM"/>
    </source>
</evidence>
<evidence type="ECO:0000313" key="1">
    <source>
        <dbReference type="EMBL" id="CCC53770.1"/>
    </source>
</evidence>
<dbReference type="EMBL" id="HE573027">
    <property type="protein sequence ID" value="CCC53770.1"/>
    <property type="molecule type" value="Genomic_DNA"/>
</dbReference>